<accession>A0A6J5YZS1</accession>
<reference evidence="2" key="1">
    <citation type="submission" date="2020-05" db="EMBL/GenBank/DDBJ databases">
        <authorList>
            <person name="Chiriac C."/>
            <person name="Salcher M."/>
            <person name="Ghai R."/>
            <person name="Kavagutti S V."/>
        </authorList>
    </citation>
    <scope>NUCLEOTIDE SEQUENCE</scope>
</reference>
<dbReference type="GO" id="GO:0046394">
    <property type="term" value="P:carboxylic acid biosynthetic process"/>
    <property type="evidence" value="ECO:0007669"/>
    <property type="project" value="UniProtKB-ARBA"/>
</dbReference>
<dbReference type="Gene3D" id="3.30.470.10">
    <property type="match status" value="1"/>
</dbReference>
<sequence>MQIWLNERLVDSALVDVSIDGWPQGEGIFETIKTQGGEIFELGRHMRRALDAADKKGFSLPDEEAIRGAIAGLLNAEPFEIGRLRLLFSKDRFVAVHQKYEEIVNPAKLTVISDPSEAESISIKTFPYQHRLDLLAKAQGRGFDEVICLNAELSVTEGAVSNFLFRIDGKWVTTPLSSGVLPGVQRGIVIERCGIEVRKIDKSDLLRADAAFVISSLKIALSVIEIDGRGMKIDSDCAALEADIRAKTLKHSVG</sequence>
<evidence type="ECO:0000313" key="2">
    <source>
        <dbReference type="EMBL" id="CAB4334447.1"/>
    </source>
</evidence>
<dbReference type="InterPro" id="IPR036038">
    <property type="entry name" value="Aminotransferase-like"/>
</dbReference>
<dbReference type="SUPFAM" id="SSF56752">
    <property type="entry name" value="D-aminoacid aminotransferase-like PLP-dependent enzymes"/>
    <property type="match status" value="1"/>
</dbReference>
<protein>
    <submittedName>
        <fullName evidence="2">Unannotated protein</fullName>
    </submittedName>
</protein>
<dbReference type="InterPro" id="IPR043131">
    <property type="entry name" value="BCAT-like_N"/>
</dbReference>
<gene>
    <name evidence="2" type="ORF">UFOPK3574_00447</name>
</gene>
<dbReference type="PANTHER" id="PTHR42743">
    <property type="entry name" value="AMINO-ACID AMINOTRANSFERASE"/>
    <property type="match status" value="1"/>
</dbReference>
<dbReference type="InterPro" id="IPR043132">
    <property type="entry name" value="BCAT-like_C"/>
</dbReference>
<name>A0A6J5YZS1_9ZZZZ</name>
<evidence type="ECO:0000256" key="1">
    <source>
        <dbReference type="ARBA" id="ARBA00009320"/>
    </source>
</evidence>
<dbReference type="Pfam" id="PF01063">
    <property type="entry name" value="Aminotran_4"/>
    <property type="match status" value="1"/>
</dbReference>
<dbReference type="Gene3D" id="3.20.10.10">
    <property type="entry name" value="D-amino Acid Aminotransferase, subunit A, domain 2"/>
    <property type="match status" value="1"/>
</dbReference>
<dbReference type="EMBL" id="CAESAF010000031">
    <property type="protein sequence ID" value="CAB4334447.1"/>
    <property type="molecule type" value="Genomic_DNA"/>
</dbReference>
<dbReference type="PANTHER" id="PTHR42743:SF11">
    <property type="entry name" value="AMINODEOXYCHORISMATE LYASE"/>
    <property type="match status" value="1"/>
</dbReference>
<comment type="similarity">
    <text evidence="1">Belongs to the class-IV pyridoxal-phosphate-dependent aminotransferase family.</text>
</comment>
<proteinExistence type="inferred from homology"/>
<organism evidence="2">
    <name type="scientific">freshwater metagenome</name>
    <dbReference type="NCBI Taxonomy" id="449393"/>
    <lineage>
        <taxon>unclassified sequences</taxon>
        <taxon>metagenomes</taxon>
        <taxon>ecological metagenomes</taxon>
    </lineage>
</organism>
<dbReference type="AlphaFoldDB" id="A0A6J5YZS1"/>
<dbReference type="InterPro" id="IPR001544">
    <property type="entry name" value="Aminotrans_IV"/>
</dbReference>
<dbReference type="InterPro" id="IPR050571">
    <property type="entry name" value="Class-IV_PLP-Dep_Aminotrnsfr"/>
</dbReference>
<dbReference type="GO" id="GO:0003824">
    <property type="term" value="F:catalytic activity"/>
    <property type="evidence" value="ECO:0007669"/>
    <property type="project" value="InterPro"/>
</dbReference>